<feature type="transmembrane region" description="Helical" evidence="9">
    <location>
        <begin position="267"/>
        <end position="286"/>
    </location>
</feature>
<feature type="domain" description="Signal transduction histidine kinase subgroup 3 dimerisation and phosphoacceptor" evidence="12">
    <location>
        <begin position="456"/>
        <end position="517"/>
    </location>
</feature>
<dbReference type="PANTHER" id="PTHR24421:SF10">
    <property type="entry name" value="NITRATE_NITRITE SENSOR PROTEIN NARQ"/>
    <property type="match status" value="1"/>
</dbReference>
<dbReference type="Pfam" id="PF07695">
    <property type="entry name" value="7TMR-DISM_7TM"/>
    <property type="match status" value="1"/>
</dbReference>
<comment type="catalytic activity">
    <reaction evidence="1">
        <text>ATP + protein L-histidine = ADP + protein N-phospho-L-histidine.</text>
        <dbReference type="EC" id="2.7.13.3"/>
    </reaction>
</comment>
<dbReference type="SUPFAM" id="SSF55874">
    <property type="entry name" value="ATPase domain of HSP90 chaperone/DNA topoisomerase II/histidine kinase"/>
    <property type="match status" value="1"/>
</dbReference>
<dbReference type="InterPro" id="IPR011622">
    <property type="entry name" value="7TMR_DISM_rcpt_extracell_dom2"/>
</dbReference>
<evidence type="ECO:0000313" key="14">
    <source>
        <dbReference type="Proteomes" id="UP000700732"/>
    </source>
</evidence>
<dbReference type="Pfam" id="PF07696">
    <property type="entry name" value="7TMR-DISMED2"/>
    <property type="match status" value="1"/>
</dbReference>
<keyword evidence="14" id="KW-1185">Reference proteome</keyword>
<dbReference type="RefSeq" id="WP_186740013.1">
    <property type="nucleotide sequence ID" value="NZ_VFIA01000035.1"/>
</dbReference>
<dbReference type="Gene3D" id="2.60.40.2380">
    <property type="match status" value="1"/>
</dbReference>
<keyword evidence="4" id="KW-0808">Transferase</keyword>
<feature type="domain" description="7TM-DISM receptor extracellular" evidence="10">
    <location>
        <begin position="199"/>
        <end position="423"/>
    </location>
</feature>
<evidence type="ECO:0000259" key="12">
    <source>
        <dbReference type="Pfam" id="PF07730"/>
    </source>
</evidence>
<dbReference type="InterPro" id="IPR011623">
    <property type="entry name" value="7TMR_DISM_rcpt_extracell_dom1"/>
</dbReference>
<evidence type="ECO:0000313" key="13">
    <source>
        <dbReference type="EMBL" id="MBC3794017.1"/>
    </source>
</evidence>
<accession>A0ABR6WBS6</accession>
<comment type="caution">
    <text evidence="13">The sequence shown here is derived from an EMBL/GenBank/DDBJ whole genome shotgun (WGS) entry which is preliminary data.</text>
</comment>
<dbReference type="Gene3D" id="1.20.5.1930">
    <property type="match status" value="1"/>
</dbReference>
<organism evidence="13 14">
    <name type="scientific">Spirosoma utsteinense</name>
    <dbReference type="NCBI Taxonomy" id="2585773"/>
    <lineage>
        <taxon>Bacteria</taxon>
        <taxon>Pseudomonadati</taxon>
        <taxon>Bacteroidota</taxon>
        <taxon>Cytophagia</taxon>
        <taxon>Cytophagales</taxon>
        <taxon>Cytophagaceae</taxon>
        <taxon>Spirosoma</taxon>
    </lineage>
</organism>
<feature type="transmembrane region" description="Helical" evidence="9">
    <location>
        <begin position="331"/>
        <end position="352"/>
    </location>
</feature>
<protein>
    <recommendedName>
        <fullName evidence="2">histidine kinase</fullName>
        <ecNumber evidence="2">2.7.13.3</ecNumber>
    </recommendedName>
</protein>
<dbReference type="Gene3D" id="3.30.565.10">
    <property type="entry name" value="Histidine kinase-like ATPase, C-terminal domain"/>
    <property type="match status" value="1"/>
</dbReference>
<dbReference type="EMBL" id="VFIA01000035">
    <property type="protein sequence ID" value="MBC3794017.1"/>
    <property type="molecule type" value="Genomic_DNA"/>
</dbReference>
<reference evidence="13 14" key="1">
    <citation type="submission" date="2019-06" db="EMBL/GenBank/DDBJ databases">
        <title>Spirosoma utsteinense sp. nov. isolated from Antarctic ice-free soils.</title>
        <authorList>
            <person name="Tahon G."/>
        </authorList>
    </citation>
    <scope>NUCLEOTIDE SEQUENCE [LARGE SCALE GENOMIC DNA]</scope>
    <source>
        <strain evidence="13 14">LMG 31447</strain>
    </source>
</reference>
<keyword evidence="9" id="KW-0472">Membrane</keyword>
<dbReference type="InterPro" id="IPR011712">
    <property type="entry name" value="Sig_transdc_His_kin_sub3_dim/P"/>
</dbReference>
<keyword evidence="7" id="KW-0067">ATP-binding</keyword>
<proteinExistence type="predicted"/>
<dbReference type="PANTHER" id="PTHR24421">
    <property type="entry name" value="NITRATE/NITRITE SENSOR PROTEIN NARX-RELATED"/>
    <property type="match status" value="1"/>
</dbReference>
<dbReference type="InterPro" id="IPR050482">
    <property type="entry name" value="Sensor_HK_TwoCompSys"/>
</dbReference>
<sequence length="645" mass="73533">MSISMERAYFLWIFLLLTGFGNAQSIRQPAGVVPVRFDIGGEVSLRGHLAYLIDSTGQLSIQQVMERQRTGQFQTSASLTSRQDFGYSTTATHWLYFALKNPANAPQSIRLMLEIEYANLDELQLYAVDETGIHTAGPTGDRFRYAQRPYQNNNYVFPISLRAGQQAGYYLRMKQPHAILSFTMQLWHRPAFVAADRGEYFLWGIYVGIILILLVLNLVMLLALRDWIYAWYSLYLHFVTMHIFSDSGLGFQYLWPTVPYLNEFSPVYLYVWATMVTQLAFMQYFIRQNRQNSRLFGWVSAFKISVTAALAVSIAVHWIKVPGRETYMYKLESLATTCFVPMMALLMILSLYEKSRKKHPDDRVVRYYSYALTVQFSGYALVAFMNFCQVRGWSLPFDVESYAIMGLSVLIDIVFFTYGLTYRYSQSSAQNQQLELDLLHNQQMAQRQVITSLETERQRLAQDLHDDIGPLLSTAKGFLSRLFRTKPSDPLQQAQMLIDEAADELRTLAHQLMPRQLAEQSVADAIAEVSHKLGSRGVPVQFVTLGEARPLGEQRGQLLFSLATQLIRNGRQHPQATEVTVQLLYHEHHLTLSVEDDGQPVHAPDADVAHLRAKAELLRAELLIDTNDEGNSVMVSVLIANPVRV</sequence>
<evidence type="ECO:0000256" key="6">
    <source>
        <dbReference type="ARBA" id="ARBA00022777"/>
    </source>
</evidence>
<keyword evidence="5" id="KW-0547">Nucleotide-binding</keyword>
<evidence type="ECO:0000259" key="10">
    <source>
        <dbReference type="Pfam" id="PF07695"/>
    </source>
</evidence>
<feature type="transmembrane region" description="Helical" evidence="9">
    <location>
        <begin position="200"/>
        <end position="222"/>
    </location>
</feature>
<keyword evidence="8" id="KW-0902">Two-component regulatory system</keyword>
<dbReference type="GO" id="GO:0016301">
    <property type="term" value="F:kinase activity"/>
    <property type="evidence" value="ECO:0007669"/>
    <property type="project" value="UniProtKB-KW"/>
</dbReference>
<feature type="transmembrane region" description="Helical" evidence="9">
    <location>
        <begin position="402"/>
        <end position="421"/>
    </location>
</feature>
<evidence type="ECO:0000256" key="7">
    <source>
        <dbReference type="ARBA" id="ARBA00022840"/>
    </source>
</evidence>
<evidence type="ECO:0000256" key="2">
    <source>
        <dbReference type="ARBA" id="ARBA00012438"/>
    </source>
</evidence>
<feature type="transmembrane region" description="Helical" evidence="9">
    <location>
        <begin position="298"/>
        <end position="319"/>
    </location>
</feature>
<keyword evidence="9" id="KW-0812">Transmembrane</keyword>
<dbReference type="InterPro" id="IPR036890">
    <property type="entry name" value="HATPase_C_sf"/>
</dbReference>
<name>A0ABR6WBS6_9BACT</name>
<evidence type="ECO:0000259" key="11">
    <source>
        <dbReference type="Pfam" id="PF07696"/>
    </source>
</evidence>
<feature type="transmembrane region" description="Helical" evidence="9">
    <location>
        <begin position="364"/>
        <end position="382"/>
    </location>
</feature>
<keyword evidence="9" id="KW-1133">Transmembrane helix</keyword>
<dbReference type="Pfam" id="PF07730">
    <property type="entry name" value="HisKA_3"/>
    <property type="match status" value="1"/>
</dbReference>
<evidence type="ECO:0000256" key="9">
    <source>
        <dbReference type="SAM" id="Phobius"/>
    </source>
</evidence>
<keyword evidence="3" id="KW-0597">Phosphoprotein</keyword>
<dbReference type="Proteomes" id="UP000700732">
    <property type="component" value="Unassembled WGS sequence"/>
</dbReference>
<evidence type="ECO:0000256" key="8">
    <source>
        <dbReference type="ARBA" id="ARBA00023012"/>
    </source>
</evidence>
<feature type="domain" description="7TM-DISM receptor extracellular" evidence="11">
    <location>
        <begin position="47"/>
        <end position="187"/>
    </location>
</feature>
<evidence type="ECO:0000256" key="1">
    <source>
        <dbReference type="ARBA" id="ARBA00000085"/>
    </source>
</evidence>
<dbReference type="EC" id="2.7.13.3" evidence="2"/>
<keyword evidence="6 13" id="KW-0418">Kinase</keyword>
<evidence type="ECO:0000256" key="4">
    <source>
        <dbReference type="ARBA" id="ARBA00022679"/>
    </source>
</evidence>
<gene>
    <name evidence="13" type="ORF">FH603_4544</name>
</gene>
<evidence type="ECO:0000256" key="3">
    <source>
        <dbReference type="ARBA" id="ARBA00022553"/>
    </source>
</evidence>
<evidence type="ECO:0000256" key="5">
    <source>
        <dbReference type="ARBA" id="ARBA00022741"/>
    </source>
</evidence>